<dbReference type="SMART" id="SM00226">
    <property type="entry name" value="LMWPc"/>
    <property type="match status" value="1"/>
</dbReference>
<organism evidence="6 7">
    <name type="scientific">Meridianimarinicoccus marinus</name>
    <dbReference type="NCBI Taxonomy" id="3231483"/>
    <lineage>
        <taxon>Bacteria</taxon>
        <taxon>Pseudomonadati</taxon>
        <taxon>Pseudomonadota</taxon>
        <taxon>Alphaproteobacteria</taxon>
        <taxon>Rhodobacterales</taxon>
        <taxon>Paracoccaceae</taxon>
        <taxon>Meridianimarinicoccus</taxon>
    </lineage>
</organism>
<gene>
    <name evidence="6" type="ORF">AB0T83_02835</name>
</gene>
<evidence type="ECO:0000256" key="2">
    <source>
        <dbReference type="ARBA" id="ARBA00013064"/>
    </source>
</evidence>
<comment type="caution">
    <text evidence="6">The sequence shown here is derived from an EMBL/GenBank/DDBJ whole genome shotgun (WGS) entry which is preliminary data.</text>
</comment>
<dbReference type="Gene3D" id="3.40.50.2300">
    <property type="match status" value="1"/>
</dbReference>
<dbReference type="PRINTS" id="PR00719">
    <property type="entry name" value="LMWPTPASE"/>
</dbReference>
<dbReference type="EMBL" id="JBFBVU010000002">
    <property type="protein sequence ID" value="MEV8465716.1"/>
    <property type="molecule type" value="Genomic_DNA"/>
</dbReference>
<dbReference type="PANTHER" id="PTHR11717">
    <property type="entry name" value="LOW MOLECULAR WEIGHT PROTEIN TYROSINE PHOSPHATASE"/>
    <property type="match status" value="1"/>
</dbReference>
<accession>A0ABV3L2H8</accession>
<proteinExistence type="inferred from homology"/>
<dbReference type="Proteomes" id="UP001553161">
    <property type="component" value="Unassembled WGS sequence"/>
</dbReference>
<reference evidence="6 7" key="1">
    <citation type="submission" date="2024-07" db="EMBL/GenBank/DDBJ databases">
        <authorList>
            <person name="Kang M."/>
        </authorList>
    </citation>
    <scope>NUCLEOTIDE SEQUENCE [LARGE SCALE GENOMIC DNA]</scope>
    <source>
        <strain evidence="6 7">DFM31</strain>
    </source>
</reference>
<dbReference type="InterPro" id="IPR036196">
    <property type="entry name" value="Ptyr_pPase_sf"/>
</dbReference>
<evidence type="ECO:0000256" key="3">
    <source>
        <dbReference type="ARBA" id="ARBA00022801"/>
    </source>
</evidence>
<dbReference type="EC" id="3.1.3.48" evidence="2"/>
<evidence type="ECO:0000259" key="5">
    <source>
        <dbReference type="SMART" id="SM00226"/>
    </source>
</evidence>
<dbReference type="InterPro" id="IPR017867">
    <property type="entry name" value="Tyr_phospatase_low_mol_wt"/>
</dbReference>
<evidence type="ECO:0000313" key="6">
    <source>
        <dbReference type="EMBL" id="MEV8465716.1"/>
    </source>
</evidence>
<dbReference type="CDD" id="cd16343">
    <property type="entry name" value="LMWPTP"/>
    <property type="match status" value="1"/>
</dbReference>
<evidence type="ECO:0000256" key="1">
    <source>
        <dbReference type="ARBA" id="ARBA00011063"/>
    </source>
</evidence>
<dbReference type="InterPro" id="IPR023485">
    <property type="entry name" value="Ptyr_pPase"/>
</dbReference>
<dbReference type="Pfam" id="PF01451">
    <property type="entry name" value="LMWPc"/>
    <property type="match status" value="1"/>
</dbReference>
<protein>
    <recommendedName>
        <fullName evidence="2">protein-tyrosine-phosphatase</fullName>
        <ecNumber evidence="2">3.1.3.48</ecNumber>
    </recommendedName>
</protein>
<evidence type="ECO:0000256" key="4">
    <source>
        <dbReference type="ARBA" id="ARBA00022912"/>
    </source>
</evidence>
<keyword evidence="4" id="KW-0904">Protein phosphatase</keyword>
<dbReference type="GO" id="GO:0004725">
    <property type="term" value="F:protein tyrosine phosphatase activity"/>
    <property type="evidence" value="ECO:0007669"/>
    <property type="project" value="UniProtKB-EC"/>
</dbReference>
<keyword evidence="3 6" id="KW-0378">Hydrolase</keyword>
<dbReference type="PANTHER" id="PTHR11717:SF7">
    <property type="entry name" value="LOW MOLECULAR WEIGHT PHOSPHOTYROSINE PROTEIN PHOSPHATASE"/>
    <property type="match status" value="1"/>
</dbReference>
<evidence type="ECO:0000313" key="7">
    <source>
        <dbReference type="Proteomes" id="UP001553161"/>
    </source>
</evidence>
<comment type="similarity">
    <text evidence="1">Belongs to the low molecular weight phosphotyrosine protein phosphatase family.</text>
</comment>
<sequence length="151" mass="16753">MTRSPVRRVLFVCLGNICRSPSAEGVLRALAPDLEIDSAGTGNWHVGEPPYGPAIRAARARGYDLSALRARQFSHRDFVAFDEILVMDRSNLADVEAQRPSGVPTPVRLFLDYAPDQPVREVPDPYYTRDFNEALDLIEAASRGFIATHDL</sequence>
<dbReference type="InterPro" id="IPR050438">
    <property type="entry name" value="LMW_PTPase"/>
</dbReference>
<keyword evidence="7" id="KW-1185">Reference proteome</keyword>
<name>A0ABV3L2H8_9RHOB</name>
<dbReference type="RefSeq" id="WP_366191359.1">
    <property type="nucleotide sequence ID" value="NZ_JBFBVU010000002.1"/>
</dbReference>
<feature type="domain" description="Phosphotyrosine protein phosphatase I" evidence="5">
    <location>
        <begin position="7"/>
        <end position="148"/>
    </location>
</feature>
<dbReference type="SUPFAM" id="SSF52788">
    <property type="entry name" value="Phosphotyrosine protein phosphatases I"/>
    <property type="match status" value="1"/>
</dbReference>